<evidence type="ECO:0000313" key="2">
    <source>
        <dbReference type="EMBL" id="KAJ8368515.1"/>
    </source>
</evidence>
<dbReference type="AlphaFoldDB" id="A0A9Q1FWI4"/>
<reference evidence="2" key="1">
    <citation type="journal article" date="2023" name="Science">
        <title>Genome structures resolve the early diversification of teleost fishes.</title>
        <authorList>
            <person name="Parey E."/>
            <person name="Louis A."/>
            <person name="Montfort J."/>
            <person name="Bouchez O."/>
            <person name="Roques C."/>
            <person name="Iampietro C."/>
            <person name="Lluch J."/>
            <person name="Castinel A."/>
            <person name="Donnadieu C."/>
            <person name="Desvignes T."/>
            <person name="Floi Bucao C."/>
            <person name="Jouanno E."/>
            <person name="Wen M."/>
            <person name="Mejri S."/>
            <person name="Dirks R."/>
            <person name="Jansen H."/>
            <person name="Henkel C."/>
            <person name="Chen W.J."/>
            <person name="Zahm M."/>
            <person name="Cabau C."/>
            <person name="Klopp C."/>
            <person name="Thompson A.W."/>
            <person name="Robinson-Rechavi M."/>
            <person name="Braasch I."/>
            <person name="Lecointre G."/>
            <person name="Bobe J."/>
            <person name="Postlethwait J.H."/>
            <person name="Berthelot C."/>
            <person name="Roest Crollius H."/>
            <person name="Guiguen Y."/>
        </authorList>
    </citation>
    <scope>NUCLEOTIDE SEQUENCE</scope>
    <source>
        <strain evidence="2">WJC10195</strain>
    </source>
</reference>
<dbReference type="EMBL" id="JAINUF010000003">
    <property type="protein sequence ID" value="KAJ8368515.1"/>
    <property type="molecule type" value="Genomic_DNA"/>
</dbReference>
<dbReference type="Proteomes" id="UP001152622">
    <property type="component" value="Chromosome 3"/>
</dbReference>
<sequence length="116" mass="13327">MTGRPDRTRKRNVPRRCHGNGKARFLTWRPVECPVTAFPDLSPGLAWGELRGDLSKKLRLTRAVSPTLFRAWMPGADPEPRGHPKQAELRTDKRPFRKRSFQSRARWTGKRSDPPG</sequence>
<protein>
    <submittedName>
        <fullName evidence="2">Uncharacterized protein</fullName>
    </submittedName>
</protein>
<evidence type="ECO:0000313" key="3">
    <source>
        <dbReference type="Proteomes" id="UP001152622"/>
    </source>
</evidence>
<evidence type="ECO:0000256" key="1">
    <source>
        <dbReference type="SAM" id="MobiDB-lite"/>
    </source>
</evidence>
<feature type="compositionally biased region" description="Basic and acidic residues" evidence="1">
    <location>
        <begin position="78"/>
        <end position="94"/>
    </location>
</feature>
<organism evidence="2 3">
    <name type="scientific">Synaphobranchus kaupii</name>
    <name type="common">Kaup's arrowtooth eel</name>
    <dbReference type="NCBI Taxonomy" id="118154"/>
    <lineage>
        <taxon>Eukaryota</taxon>
        <taxon>Metazoa</taxon>
        <taxon>Chordata</taxon>
        <taxon>Craniata</taxon>
        <taxon>Vertebrata</taxon>
        <taxon>Euteleostomi</taxon>
        <taxon>Actinopterygii</taxon>
        <taxon>Neopterygii</taxon>
        <taxon>Teleostei</taxon>
        <taxon>Anguilliformes</taxon>
        <taxon>Synaphobranchidae</taxon>
        <taxon>Synaphobranchus</taxon>
    </lineage>
</organism>
<name>A0A9Q1FWI4_SYNKA</name>
<gene>
    <name evidence="2" type="ORF">SKAU_G00085430</name>
</gene>
<keyword evidence="3" id="KW-1185">Reference proteome</keyword>
<accession>A0A9Q1FWI4</accession>
<feature type="region of interest" description="Disordered" evidence="1">
    <location>
        <begin position="71"/>
        <end position="116"/>
    </location>
</feature>
<comment type="caution">
    <text evidence="2">The sequence shown here is derived from an EMBL/GenBank/DDBJ whole genome shotgun (WGS) entry which is preliminary data.</text>
</comment>
<proteinExistence type="predicted"/>